<feature type="domain" description="AB hydrolase-1" evidence="2">
    <location>
        <begin position="147"/>
        <end position="221"/>
    </location>
</feature>
<feature type="transmembrane region" description="Helical" evidence="1">
    <location>
        <begin position="30"/>
        <end position="48"/>
    </location>
</feature>
<evidence type="ECO:0000313" key="3">
    <source>
        <dbReference type="EMBL" id="GGY86473.1"/>
    </source>
</evidence>
<evidence type="ECO:0000256" key="1">
    <source>
        <dbReference type="SAM" id="Phobius"/>
    </source>
</evidence>
<dbReference type="Proteomes" id="UP000619512">
    <property type="component" value="Unassembled WGS sequence"/>
</dbReference>
<dbReference type="InterPro" id="IPR029058">
    <property type="entry name" value="AB_hydrolase_fold"/>
</dbReference>
<sequence>MVSRILLAIMAVQVACALLIWYAAAGYVPADLALVLAVLAVVLVRLTITANNFLLSRRAGSAAPPEHRLSPARHVRLVLEEFRATMLSSSWHMLRHRPAPWLSRQPANGRLPVLLIHGYGCNGGYWRPLRGMLMREGVSHDTVDLEPVTAGIDDYADAVEAAVHRLRAATGAPRLVIVGHSMGGLVTRAWLRKYGAAAETCVARVVTVGTPHHGTALASLGIGRNAAQMRTDAGWLAQLDADDRGRRALFTSIWSWHDNIVAPQTSCRLPGARNIALAGIGHVALGSHPQVLRTILAEVLTASAPSATLY</sequence>
<dbReference type="PANTHER" id="PTHR37946">
    <property type="entry name" value="SLL1969 PROTEIN"/>
    <property type="match status" value="1"/>
</dbReference>
<reference evidence="3" key="1">
    <citation type="journal article" date="2014" name="Int. J. Syst. Evol. Microbiol.">
        <title>Complete genome sequence of Corynebacterium casei LMG S-19264T (=DSM 44701T), isolated from a smear-ripened cheese.</title>
        <authorList>
            <consortium name="US DOE Joint Genome Institute (JGI-PGF)"/>
            <person name="Walter F."/>
            <person name="Albersmeier A."/>
            <person name="Kalinowski J."/>
            <person name="Ruckert C."/>
        </authorList>
    </citation>
    <scope>NUCLEOTIDE SEQUENCE</scope>
    <source>
        <strain evidence="3">KCTC 12344</strain>
    </source>
</reference>
<dbReference type="Pfam" id="PF00561">
    <property type="entry name" value="Abhydrolase_1"/>
    <property type="match status" value="1"/>
</dbReference>
<dbReference type="PANTHER" id="PTHR37946:SF1">
    <property type="entry name" value="SLL1969 PROTEIN"/>
    <property type="match status" value="1"/>
</dbReference>
<proteinExistence type="predicted"/>
<evidence type="ECO:0000259" key="2">
    <source>
        <dbReference type="Pfam" id="PF00561"/>
    </source>
</evidence>
<dbReference type="RefSeq" id="WP_189568765.1">
    <property type="nucleotide sequence ID" value="NZ_BMWW01000003.1"/>
</dbReference>
<reference evidence="3" key="2">
    <citation type="submission" date="2022-12" db="EMBL/GenBank/DDBJ databases">
        <authorList>
            <person name="Sun Q."/>
            <person name="Kim S."/>
        </authorList>
    </citation>
    <scope>NUCLEOTIDE SEQUENCE</scope>
    <source>
        <strain evidence="3">KCTC 12344</strain>
    </source>
</reference>
<gene>
    <name evidence="3" type="ORF">GCM10007388_19650</name>
</gene>
<evidence type="ECO:0000313" key="4">
    <source>
        <dbReference type="Proteomes" id="UP000619512"/>
    </source>
</evidence>
<feature type="transmembrane region" description="Helical" evidence="1">
    <location>
        <begin position="5"/>
        <end position="24"/>
    </location>
</feature>
<name>A0AA87Y2G6_9BURK</name>
<keyword evidence="1" id="KW-1133">Transmembrane helix</keyword>
<dbReference type="EMBL" id="BMWW01000003">
    <property type="protein sequence ID" value="GGY86473.1"/>
    <property type="molecule type" value="Genomic_DNA"/>
</dbReference>
<protein>
    <recommendedName>
        <fullName evidence="2">AB hydrolase-1 domain-containing protein</fullName>
    </recommendedName>
</protein>
<organism evidence="3 4">
    <name type="scientific">Pseudoduganella plicata</name>
    <dbReference type="NCBI Taxonomy" id="321984"/>
    <lineage>
        <taxon>Bacteria</taxon>
        <taxon>Pseudomonadati</taxon>
        <taxon>Pseudomonadota</taxon>
        <taxon>Betaproteobacteria</taxon>
        <taxon>Burkholderiales</taxon>
        <taxon>Oxalobacteraceae</taxon>
        <taxon>Telluria group</taxon>
        <taxon>Pseudoduganella</taxon>
    </lineage>
</organism>
<dbReference type="InterPro" id="IPR000073">
    <property type="entry name" value="AB_hydrolase_1"/>
</dbReference>
<keyword evidence="1" id="KW-0472">Membrane</keyword>
<comment type="caution">
    <text evidence="3">The sequence shown here is derived from an EMBL/GenBank/DDBJ whole genome shotgun (WGS) entry which is preliminary data.</text>
</comment>
<dbReference type="Gene3D" id="3.40.50.1820">
    <property type="entry name" value="alpha/beta hydrolase"/>
    <property type="match status" value="1"/>
</dbReference>
<dbReference type="AlphaFoldDB" id="A0AA87Y2G6"/>
<accession>A0AA87Y2G6</accession>
<dbReference type="SUPFAM" id="SSF53474">
    <property type="entry name" value="alpha/beta-Hydrolases"/>
    <property type="match status" value="1"/>
</dbReference>
<keyword evidence="1" id="KW-0812">Transmembrane</keyword>